<evidence type="ECO:0000256" key="1">
    <source>
        <dbReference type="SAM" id="MobiDB-lite"/>
    </source>
</evidence>
<comment type="caution">
    <text evidence="2">The sequence shown here is derived from an EMBL/GenBank/DDBJ whole genome shotgun (WGS) entry which is preliminary data.</text>
</comment>
<reference evidence="2 3" key="1">
    <citation type="journal article" date="2019" name="Sci. Rep.">
        <title>Orb-weaving spider Araneus ventricosus genome elucidates the spidroin gene catalogue.</title>
        <authorList>
            <person name="Kono N."/>
            <person name="Nakamura H."/>
            <person name="Ohtoshi R."/>
            <person name="Moran D.A.P."/>
            <person name="Shinohara A."/>
            <person name="Yoshida Y."/>
            <person name="Fujiwara M."/>
            <person name="Mori M."/>
            <person name="Tomita M."/>
            <person name="Arakawa K."/>
        </authorList>
    </citation>
    <scope>NUCLEOTIDE SEQUENCE [LARGE SCALE GENOMIC DNA]</scope>
</reference>
<proteinExistence type="predicted"/>
<feature type="region of interest" description="Disordered" evidence="1">
    <location>
        <begin position="1"/>
        <end position="32"/>
    </location>
</feature>
<keyword evidence="3" id="KW-1185">Reference proteome</keyword>
<gene>
    <name evidence="2" type="ORF">AVEN_224656_1</name>
</gene>
<dbReference type="EMBL" id="BGPR01007035">
    <property type="protein sequence ID" value="GBN23743.1"/>
    <property type="molecule type" value="Genomic_DNA"/>
</dbReference>
<sequence>MGTSASPAESGEADDYAPDFDPFADNHHDVGPILEAGNPDVLACLGATPARKANTDVIEYSSSNVEQVPPAESGEADDMHQNDFDPFAENHLMSDHFEGRNQATCCQTFELGTDSVNA</sequence>
<evidence type="ECO:0000313" key="2">
    <source>
        <dbReference type="EMBL" id="GBN23743.1"/>
    </source>
</evidence>
<name>A0A4Y2MAZ1_ARAVE</name>
<dbReference type="Proteomes" id="UP000499080">
    <property type="component" value="Unassembled WGS sequence"/>
</dbReference>
<dbReference type="AlphaFoldDB" id="A0A4Y2MAZ1"/>
<organism evidence="2 3">
    <name type="scientific">Araneus ventricosus</name>
    <name type="common">Orbweaver spider</name>
    <name type="synonym">Epeira ventricosa</name>
    <dbReference type="NCBI Taxonomy" id="182803"/>
    <lineage>
        <taxon>Eukaryota</taxon>
        <taxon>Metazoa</taxon>
        <taxon>Ecdysozoa</taxon>
        <taxon>Arthropoda</taxon>
        <taxon>Chelicerata</taxon>
        <taxon>Arachnida</taxon>
        <taxon>Araneae</taxon>
        <taxon>Araneomorphae</taxon>
        <taxon>Entelegynae</taxon>
        <taxon>Araneoidea</taxon>
        <taxon>Araneidae</taxon>
        <taxon>Araneus</taxon>
    </lineage>
</organism>
<feature type="region of interest" description="Disordered" evidence="1">
    <location>
        <begin position="62"/>
        <end position="83"/>
    </location>
</feature>
<evidence type="ECO:0000313" key="3">
    <source>
        <dbReference type="Proteomes" id="UP000499080"/>
    </source>
</evidence>
<accession>A0A4Y2MAZ1</accession>
<protein>
    <submittedName>
        <fullName evidence="2">Uncharacterized protein</fullName>
    </submittedName>
</protein>